<proteinExistence type="predicted"/>
<evidence type="ECO:0000256" key="6">
    <source>
        <dbReference type="SAM" id="Phobius"/>
    </source>
</evidence>
<dbReference type="Gene3D" id="1.20.1740.10">
    <property type="entry name" value="Amino acid/polyamine transporter I"/>
    <property type="match status" value="1"/>
</dbReference>
<dbReference type="PANTHER" id="PTHR42770">
    <property type="entry name" value="AMINO ACID TRANSPORTER-RELATED"/>
    <property type="match status" value="1"/>
</dbReference>
<dbReference type="RefSeq" id="WP_089778964.1">
    <property type="nucleotide sequence ID" value="NZ_CABLRR010000002.1"/>
</dbReference>
<accession>A0A0D6JSX2</accession>
<comment type="subcellular location">
    <subcellularLocation>
        <location evidence="1">Cell membrane</location>
        <topology evidence="1">Multi-pass membrane protein</topology>
    </subcellularLocation>
</comment>
<dbReference type="EMBL" id="CSTE01000002">
    <property type="protein sequence ID" value="CQR50738.1"/>
    <property type="molecule type" value="Genomic_DNA"/>
</dbReference>
<dbReference type="InterPro" id="IPR050367">
    <property type="entry name" value="APC_superfamily"/>
</dbReference>
<keyword evidence="3 6" id="KW-0812">Transmembrane</keyword>
<dbReference type="OrthoDB" id="43026at2157"/>
<feature type="transmembrane region" description="Helical" evidence="6">
    <location>
        <begin position="37"/>
        <end position="57"/>
    </location>
</feature>
<dbReference type="GO" id="GO:0005886">
    <property type="term" value="C:plasma membrane"/>
    <property type="evidence" value="ECO:0007669"/>
    <property type="project" value="UniProtKB-SubCell"/>
</dbReference>
<keyword evidence="4 6" id="KW-1133">Transmembrane helix</keyword>
<evidence type="ECO:0000256" key="4">
    <source>
        <dbReference type="ARBA" id="ARBA00022989"/>
    </source>
</evidence>
<keyword evidence="8" id="KW-1185">Reference proteome</keyword>
<evidence type="ECO:0000256" key="2">
    <source>
        <dbReference type="ARBA" id="ARBA00022475"/>
    </source>
</evidence>
<evidence type="ECO:0000256" key="5">
    <source>
        <dbReference type="ARBA" id="ARBA00023136"/>
    </source>
</evidence>
<feature type="transmembrane region" description="Helical" evidence="6">
    <location>
        <begin position="83"/>
        <end position="104"/>
    </location>
</feature>
<evidence type="ECO:0000256" key="3">
    <source>
        <dbReference type="ARBA" id="ARBA00022692"/>
    </source>
</evidence>
<gene>
    <name evidence="7" type="primary">ybaT_2</name>
    <name evidence="7" type="ORF">BN996_02221</name>
</gene>
<feature type="transmembrane region" description="Helical" evidence="6">
    <location>
        <begin position="12"/>
        <end position="31"/>
    </location>
</feature>
<feature type="transmembrane region" description="Helical" evidence="6">
    <location>
        <begin position="400"/>
        <end position="419"/>
    </location>
</feature>
<feature type="transmembrane region" description="Helical" evidence="6">
    <location>
        <begin position="155"/>
        <end position="174"/>
    </location>
</feature>
<feature type="transmembrane region" description="Helical" evidence="6">
    <location>
        <begin position="372"/>
        <end position="394"/>
    </location>
</feature>
<dbReference type="Proteomes" id="UP000198902">
    <property type="component" value="Unassembled WGS sequence"/>
</dbReference>
<organism evidence="7 8">
    <name type="scientific">Haloferax massiliensis</name>
    <dbReference type="NCBI Taxonomy" id="1476858"/>
    <lineage>
        <taxon>Archaea</taxon>
        <taxon>Methanobacteriati</taxon>
        <taxon>Methanobacteriota</taxon>
        <taxon>Stenosarchaea group</taxon>
        <taxon>Halobacteria</taxon>
        <taxon>Halobacteriales</taxon>
        <taxon>Haloferacaceae</taxon>
        <taxon>Haloferax</taxon>
    </lineage>
</organism>
<dbReference type="PIRSF" id="PIRSF006060">
    <property type="entry name" value="AA_transporter"/>
    <property type="match status" value="1"/>
</dbReference>
<feature type="transmembrane region" description="Helical" evidence="6">
    <location>
        <begin position="124"/>
        <end position="143"/>
    </location>
</feature>
<dbReference type="AlphaFoldDB" id="A0A0D6JSX2"/>
<dbReference type="Pfam" id="PF13520">
    <property type="entry name" value="AA_permease_2"/>
    <property type="match status" value="1"/>
</dbReference>
<dbReference type="GO" id="GO:0022857">
    <property type="term" value="F:transmembrane transporter activity"/>
    <property type="evidence" value="ECO:0007669"/>
    <property type="project" value="InterPro"/>
</dbReference>
<feature type="transmembrane region" description="Helical" evidence="6">
    <location>
        <begin position="186"/>
        <end position="204"/>
    </location>
</feature>
<dbReference type="PANTHER" id="PTHR42770:SF11">
    <property type="entry name" value="INNER MEMBRANE TRANSPORT PROTEIN YBAT"/>
    <property type="match status" value="1"/>
</dbReference>
<keyword evidence="5 6" id="KW-0472">Membrane</keyword>
<feature type="transmembrane region" description="Helical" evidence="6">
    <location>
        <begin position="225"/>
        <end position="247"/>
    </location>
</feature>
<evidence type="ECO:0000313" key="8">
    <source>
        <dbReference type="Proteomes" id="UP000198902"/>
    </source>
</evidence>
<keyword evidence="2" id="KW-1003">Cell membrane</keyword>
<evidence type="ECO:0000313" key="7">
    <source>
        <dbReference type="EMBL" id="CQR50738.1"/>
    </source>
</evidence>
<sequence>MSDEVGLPEAVSMAIGGMVGGGIFAVLGVVAGAAGTLAWAAFVVAGVLAACAGYSLLRLNGLCESPRSPVGYVERFTDDNTTLAGVVGWTFVFGYVGTMAMYAYAFGGYFVELTGVSTVASVSIQPFVSALTVAAFVSLNVFGAHASGRAEDLLVGLKVAILLVFGVGGVAYGVTHGGLGFGLSNLGIGPLVAAAVSFVAFEGWELLLFDQENIADPRETVRKAVYISIAGATGLYILVALVTTNLAGIDAIQQHAETALAVAARPFLGQAGFVLISVAALFSTGSAINATLFSSARLSKRLVADDLLPSRLRDESADEPIRPLVTLGALAAGFAFLGSLDAISSFASLAFICIFGGLSFLAFREREDLETAVIPAVGTVGGISSAAALLWHLFDAERGTFWTVLALAVVVVGVEVLYFEREAIADEVRSAERRVENEL</sequence>
<feature type="transmembrane region" description="Helical" evidence="6">
    <location>
        <begin position="346"/>
        <end position="363"/>
    </location>
</feature>
<evidence type="ECO:0000256" key="1">
    <source>
        <dbReference type="ARBA" id="ARBA00004651"/>
    </source>
</evidence>
<feature type="transmembrane region" description="Helical" evidence="6">
    <location>
        <begin position="267"/>
        <end position="292"/>
    </location>
</feature>
<name>A0A0D6JSX2_9EURY</name>
<reference evidence="8" key="1">
    <citation type="submission" date="2015-03" db="EMBL/GenBank/DDBJ databases">
        <authorList>
            <person name="Urmite Genomes"/>
        </authorList>
    </citation>
    <scope>NUCLEOTIDE SEQUENCE [LARGE SCALE GENOMIC DNA]</scope>
    <source>
        <strain evidence="8">Arc-Hr</strain>
    </source>
</reference>
<dbReference type="InterPro" id="IPR002293">
    <property type="entry name" value="AA/rel_permease1"/>
</dbReference>
<feature type="transmembrane region" description="Helical" evidence="6">
    <location>
        <begin position="321"/>
        <end position="340"/>
    </location>
</feature>
<protein>
    <submittedName>
        <fullName evidence="7">Inner membrane transport protein YbaT</fullName>
    </submittedName>
</protein>